<dbReference type="PANTHER" id="PTHR24567:SF74">
    <property type="entry name" value="HTH-TYPE TRANSCRIPTIONAL REGULATOR ARCR"/>
    <property type="match status" value="1"/>
</dbReference>
<evidence type="ECO:0000256" key="2">
    <source>
        <dbReference type="ARBA" id="ARBA00023125"/>
    </source>
</evidence>
<evidence type="ECO:0000313" key="5">
    <source>
        <dbReference type="EMBL" id="KIZ42753.1"/>
    </source>
</evidence>
<comment type="caution">
    <text evidence="5">The sequence shown here is derived from an EMBL/GenBank/DDBJ whole genome shotgun (WGS) entry which is preliminary data.</text>
</comment>
<dbReference type="InterPro" id="IPR050397">
    <property type="entry name" value="Env_Response_Regulators"/>
</dbReference>
<dbReference type="InterPro" id="IPR014710">
    <property type="entry name" value="RmlC-like_jellyroll"/>
</dbReference>
<keyword evidence="1" id="KW-0805">Transcription regulation</keyword>
<dbReference type="Pfam" id="PF13545">
    <property type="entry name" value="HTH_Crp_2"/>
    <property type="match status" value="1"/>
</dbReference>
<reference evidence="5 6" key="1">
    <citation type="submission" date="2014-11" db="EMBL/GenBank/DDBJ databases">
        <title>Genomics and ecophysiology of heterotrophic nitrogen fixing bacteria isolated from estuarine surface water.</title>
        <authorList>
            <person name="Bentzon-Tilia M."/>
            <person name="Severin I."/>
            <person name="Hansen L.H."/>
            <person name="Riemann L."/>
        </authorList>
    </citation>
    <scope>NUCLEOTIDE SEQUENCE [LARGE SCALE GENOMIC DNA]</scope>
    <source>
        <strain evidence="5 6">BAL398</strain>
    </source>
</reference>
<organism evidence="5 6">
    <name type="scientific">Rhodopseudomonas palustris</name>
    <dbReference type="NCBI Taxonomy" id="1076"/>
    <lineage>
        <taxon>Bacteria</taxon>
        <taxon>Pseudomonadati</taxon>
        <taxon>Pseudomonadota</taxon>
        <taxon>Alphaproteobacteria</taxon>
        <taxon>Hyphomicrobiales</taxon>
        <taxon>Nitrobacteraceae</taxon>
        <taxon>Rhodopseudomonas</taxon>
    </lineage>
</organism>
<evidence type="ECO:0000256" key="1">
    <source>
        <dbReference type="ARBA" id="ARBA00023015"/>
    </source>
</evidence>
<dbReference type="Proteomes" id="UP000032515">
    <property type="component" value="Unassembled WGS sequence"/>
</dbReference>
<gene>
    <name evidence="5" type="ORF">OO17_12405</name>
</gene>
<keyword evidence="3" id="KW-0804">Transcription</keyword>
<evidence type="ECO:0000259" key="4">
    <source>
        <dbReference type="Pfam" id="PF13545"/>
    </source>
</evidence>
<dbReference type="PATRIC" id="fig|1076.23.peg.2555"/>
<dbReference type="InterPro" id="IPR012318">
    <property type="entry name" value="HTH_CRP"/>
</dbReference>
<dbReference type="Gene3D" id="1.10.10.10">
    <property type="entry name" value="Winged helix-like DNA-binding domain superfamily/Winged helix DNA-binding domain"/>
    <property type="match status" value="1"/>
</dbReference>
<keyword evidence="2" id="KW-0238">DNA-binding</keyword>
<evidence type="ECO:0000256" key="3">
    <source>
        <dbReference type="ARBA" id="ARBA00023163"/>
    </source>
</evidence>
<dbReference type="EMBL" id="JXXE01000243">
    <property type="protein sequence ID" value="KIZ42753.1"/>
    <property type="molecule type" value="Genomic_DNA"/>
</dbReference>
<sequence>MTFARHDRVTTVRNRVLAALSVDDFRALKPFLKHVVLPGRAVLQDAGKRVDQVDFIEDGLVSHFSGSRAGFVETAIVGCFGYVGIAPVLGAPVASQRSIVSLPGSALRIAADDLTGVMQQRPQIRDEMLRYLQALIAQNSQSVLCAAKHEIHQRLARWLLLAKDRIQSDVLLVTHDLLASSMGVRRAGVTNALLQFEADGMLQKTRGALRVVDRPALERRACDCYQIVRDAYAWAQAPQCADHQLELPHPARHAVAIAGTA</sequence>
<dbReference type="InterPro" id="IPR036390">
    <property type="entry name" value="WH_DNA-bd_sf"/>
</dbReference>
<dbReference type="PANTHER" id="PTHR24567">
    <property type="entry name" value="CRP FAMILY TRANSCRIPTIONAL REGULATORY PROTEIN"/>
    <property type="match status" value="1"/>
</dbReference>
<evidence type="ECO:0000313" key="6">
    <source>
        <dbReference type="Proteomes" id="UP000032515"/>
    </source>
</evidence>
<dbReference type="Gene3D" id="2.60.120.10">
    <property type="entry name" value="Jelly Rolls"/>
    <property type="match status" value="1"/>
</dbReference>
<dbReference type="OrthoDB" id="7506088at2"/>
<dbReference type="GO" id="GO:0003700">
    <property type="term" value="F:DNA-binding transcription factor activity"/>
    <property type="evidence" value="ECO:0007669"/>
    <property type="project" value="TreeGrafter"/>
</dbReference>
<name>A0A0D7EPQ1_RHOPL</name>
<dbReference type="AlphaFoldDB" id="A0A0D7EPQ1"/>
<protein>
    <submittedName>
        <fullName evidence="5">Crp/Fnr family transcriptional regulator</fullName>
    </submittedName>
</protein>
<dbReference type="SUPFAM" id="SSF46785">
    <property type="entry name" value="Winged helix' DNA-binding domain"/>
    <property type="match status" value="1"/>
</dbReference>
<feature type="domain" description="HTH crp-type" evidence="4">
    <location>
        <begin position="153"/>
        <end position="219"/>
    </location>
</feature>
<dbReference type="InterPro" id="IPR018490">
    <property type="entry name" value="cNMP-bd_dom_sf"/>
</dbReference>
<dbReference type="SUPFAM" id="SSF51206">
    <property type="entry name" value="cAMP-binding domain-like"/>
    <property type="match status" value="1"/>
</dbReference>
<accession>A0A0D7EPQ1</accession>
<dbReference type="InterPro" id="IPR036388">
    <property type="entry name" value="WH-like_DNA-bd_sf"/>
</dbReference>
<dbReference type="GO" id="GO:0005829">
    <property type="term" value="C:cytosol"/>
    <property type="evidence" value="ECO:0007669"/>
    <property type="project" value="TreeGrafter"/>
</dbReference>
<proteinExistence type="predicted"/>
<dbReference type="GO" id="GO:0003677">
    <property type="term" value="F:DNA binding"/>
    <property type="evidence" value="ECO:0007669"/>
    <property type="project" value="UniProtKB-KW"/>
</dbReference>